<evidence type="ECO:0000256" key="6">
    <source>
        <dbReference type="ARBA" id="ARBA00023267"/>
    </source>
</evidence>
<dbReference type="Pfam" id="PF02682">
    <property type="entry name" value="CT_C_D"/>
    <property type="match status" value="1"/>
</dbReference>
<feature type="domain" description="Lipoyl-binding" evidence="8">
    <location>
        <begin position="1121"/>
        <end position="1199"/>
    </location>
</feature>
<dbReference type="Pfam" id="PF00364">
    <property type="entry name" value="Biotin_lipoyl"/>
    <property type="match status" value="1"/>
</dbReference>
<evidence type="ECO:0000256" key="2">
    <source>
        <dbReference type="ARBA" id="ARBA00022598"/>
    </source>
</evidence>
<dbReference type="PROSITE" id="PS00866">
    <property type="entry name" value="CPSASE_1"/>
    <property type="match status" value="1"/>
</dbReference>
<keyword evidence="3 7" id="KW-0547">Nucleotide-binding</keyword>
<evidence type="ECO:0000256" key="4">
    <source>
        <dbReference type="ARBA" id="ARBA00022801"/>
    </source>
</evidence>
<organism evidence="11 12">
    <name type="scientific">Catenovulum adriaticum</name>
    <dbReference type="NCBI Taxonomy" id="2984846"/>
    <lineage>
        <taxon>Bacteria</taxon>
        <taxon>Pseudomonadati</taxon>
        <taxon>Pseudomonadota</taxon>
        <taxon>Gammaproteobacteria</taxon>
        <taxon>Alteromonadales</taxon>
        <taxon>Alteromonadaceae</taxon>
        <taxon>Catenovulum</taxon>
    </lineage>
</organism>
<comment type="cofactor">
    <cofactor evidence="1">
        <name>biotin</name>
        <dbReference type="ChEBI" id="CHEBI:57586"/>
    </cofactor>
</comment>
<dbReference type="InterPro" id="IPR000089">
    <property type="entry name" value="Biotin_lipoyl"/>
</dbReference>
<evidence type="ECO:0000313" key="12">
    <source>
        <dbReference type="Proteomes" id="UP001163726"/>
    </source>
</evidence>
<dbReference type="Pfam" id="PF02786">
    <property type="entry name" value="CPSase_L_D2"/>
    <property type="match status" value="1"/>
</dbReference>
<dbReference type="PROSITE" id="PS50975">
    <property type="entry name" value="ATP_GRASP"/>
    <property type="match status" value="1"/>
</dbReference>
<evidence type="ECO:0000259" key="8">
    <source>
        <dbReference type="PROSITE" id="PS50968"/>
    </source>
</evidence>
<keyword evidence="12" id="KW-1185">Reference proteome</keyword>
<proteinExistence type="predicted"/>
<dbReference type="InterPro" id="IPR005482">
    <property type="entry name" value="Biotin_COase_C"/>
</dbReference>
<feature type="domain" description="ATP-grasp" evidence="9">
    <location>
        <begin position="120"/>
        <end position="317"/>
    </location>
</feature>
<dbReference type="SUPFAM" id="SSF51246">
    <property type="entry name" value="Rudiment single hybrid motif"/>
    <property type="match status" value="1"/>
</dbReference>
<dbReference type="SUPFAM" id="SSF51230">
    <property type="entry name" value="Single hybrid motif"/>
    <property type="match status" value="1"/>
</dbReference>
<dbReference type="SUPFAM" id="SSF50891">
    <property type="entry name" value="Cyclophilin-like"/>
    <property type="match status" value="2"/>
</dbReference>
<dbReference type="InterPro" id="IPR016185">
    <property type="entry name" value="PreATP-grasp_dom_sf"/>
</dbReference>
<reference evidence="11" key="1">
    <citation type="submission" date="2022-10" db="EMBL/GenBank/DDBJ databases">
        <title>Catenovulum adriacola sp. nov. isolated in the Harbour of Susak.</title>
        <authorList>
            <person name="Schoch T."/>
            <person name="Reich S.J."/>
            <person name="Stoeferle S."/>
            <person name="Flaiz M."/>
            <person name="Kazda M."/>
            <person name="Riedel C.U."/>
            <person name="Duerre P."/>
        </authorList>
    </citation>
    <scope>NUCLEOTIDE SEQUENCE</scope>
    <source>
        <strain evidence="11">TS8</strain>
    </source>
</reference>
<evidence type="ECO:0000259" key="9">
    <source>
        <dbReference type="PROSITE" id="PS50975"/>
    </source>
</evidence>
<dbReference type="SMART" id="SM00796">
    <property type="entry name" value="AHS1"/>
    <property type="match status" value="1"/>
</dbReference>
<dbReference type="EC" id="6.3.4.6" evidence="11"/>
<dbReference type="InterPro" id="IPR011761">
    <property type="entry name" value="ATP-grasp"/>
</dbReference>
<dbReference type="InterPro" id="IPR011054">
    <property type="entry name" value="Rudment_hybrid_motif"/>
</dbReference>
<keyword evidence="5 7" id="KW-0067">ATP-binding</keyword>
<dbReference type="EMBL" id="CP109965">
    <property type="protein sequence ID" value="WAJ70184.1"/>
    <property type="molecule type" value="Genomic_DNA"/>
</dbReference>
<dbReference type="SUPFAM" id="SSF160467">
    <property type="entry name" value="PH0987 N-terminal domain-like"/>
    <property type="match status" value="1"/>
</dbReference>
<dbReference type="PROSITE" id="PS00867">
    <property type="entry name" value="CPSASE_2"/>
    <property type="match status" value="1"/>
</dbReference>
<dbReference type="NCBIfam" id="TIGR00724">
    <property type="entry name" value="urea_amlyse_rel"/>
    <property type="match status" value="1"/>
</dbReference>
<dbReference type="PANTHER" id="PTHR18866">
    <property type="entry name" value="CARBOXYLASE:PYRUVATE/ACETYL-COA/PROPIONYL-COA CARBOXYLASE"/>
    <property type="match status" value="1"/>
</dbReference>
<dbReference type="SMART" id="SM00797">
    <property type="entry name" value="AHS2"/>
    <property type="match status" value="1"/>
</dbReference>
<dbReference type="InterPro" id="IPR011053">
    <property type="entry name" value="Single_hybrid_motif"/>
</dbReference>
<dbReference type="Gene3D" id="2.40.100.10">
    <property type="entry name" value="Cyclophilin-like"/>
    <property type="match status" value="2"/>
</dbReference>
<evidence type="ECO:0000256" key="5">
    <source>
        <dbReference type="ARBA" id="ARBA00022840"/>
    </source>
</evidence>
<dbReference type="InterPro" id="IPR003833">
    <property type="entry name" value="CT_C_D"/>
</dbReference>
<dbReference type="Gene3D" id="2.40.50.100">
    <property type="match status" value="1"/>
</dbReference>
<evidence type="ECO:0000256" key="3">
    <source>
        <dbReference type="ARBA" id="ARBA00022741"/>
    </source>
</evidence>
<dbReference type="PROSITE" id="PS50979">
    <property type="entry name" value="BC"/>
    <property type="match status" value="1"/>
</dbReference>
<dbReference type="SUPFAM" id="SSF52440">
    <property type="entry name" value="PreATP-grasp domain"/>
    <property type="match status" value="1"/>
</dbReference>
<feature type="domain" description="Biotin carboxylation" evidence="10">
    <location>
        <begin position="1"/>
        <end position="451"/>
    </location>
</feature>
<dbReference type="SMART" id="SM00878">
    <property type="entry name" value="Biotin_carb_C"/>
    <property type="match status" value="1"/>
</dbReference>
<gene>
    <name evidence="11" type="primary">uca</name>
    <name evidence="11" type="ORF">OLW01_13730</name>
</gene>
<dbReference type="Pfam" id="PF02785">
    <property type="entry name" value="Biotin_carb_C"/>
    <property type="match status" value="1"/>
</dbReference>
<dbReference type="InterPro" id="IPR005479">
    <property type="entry name" value="CPAse_ATP-bd"/>
</dbReference>
<evidence type="ECO:0000259" key="10">
    <source>
        <dbReference type="PROSITE" id="PS50979"/>
    </source>
</evidence>
<dbReference type="Proteomes" id="UP001163726">
    <property type="component" value="Chromosome"/>
</dbReference>
<dbReference type="SUPFAM" id="SSF56059">
    <property type="entry name" value="Glutathione synthetase ATP-binding domain-like"/>
    <property type="match status" value="1"/>
</dbReference>
<dbReference type="Gene3D" id="3.30.1360.40">
    <property type="match status" value="1"/>
</dbReference>
<dbReference type="InterPro" id="IPR011764">
    <property type="entry name" value="Biotin_carboxylation_dom"/>
</dbReference>
<keyword evidence="4" id="KW-0378">Hydrolase</keyword>
<dbReference type="GO" id="GO:0004847">
    <property type="term" value="F:urea carboxylase activity"/>
    <property type="evidence" value="ECO:0007669"/>
    <property type="project" value="UniProtKB-EC"/>
</dbReference>
<dbReference type="InterPro" id="IPR050856">
    <property type="entry name" value="Biotin_carboxylase_complex"/>
</dbReference>
<accession>A0ABY7AKX9</accession>
<dbReference type="Pfam" id="PF00289">
    <property type="entry name" value="Biotin_carb_N"/>
    <property type="match status" value="1"/>
</dbReference>
<keyword evidence="6" id="KW-0092">Biotin</keyword>
<sequence>MFNTVLIANRGAIACRIIRTLKKLGIKSIAIYSEADKESLHVTAADEAYSLGEGAAATTYLNQDKIIEIAKQTGAQAIHPGYGFLSENASFSEKLKQEKISFIGPLAQQMIDFGLKHQAREIAEKANVPLVPGSGLISDLAELTQYANSVGFPVMLKSTAGGGGIGMQRCDSVGELEKAFINVKHLGAQNFSNDGVFVEKFVEKARHIEVQVIGNGFGEVVTLGERDCSSQRRNQKVIEETPAPNLPANTRSAMLATAKNLMASIDYLNAGTVEFIYDHDQDKFYFLEVNTRLQVEHGVTEMCYQVDLVEWMLKVAYSESIHKTGLDLSSLNKIQPKGHAIQARIYAENPAKNFQPSAGLLTQVEWPQQDVRVDHWVEAGLTVSPFFDPMLAKVIVHSDDRESAIAKLNKALNDSKVYGVITNIDYVQQVLADDSFKQGKIFTRSLNDFTAQFAGFEVLKAGTMTTIQDYPARTGYWDIGVPPSGPFDFYSFRLANRLLNNPADAAGLEITLQGPSLKFYHDCQVAITGAEIEISLDGESQQNHQIINVKAGQTLKTGKVTAAGARAYLAVSGGIQCPDYLGSKSTFTLGQFGGHCGRALRMGDFLSIDKKVQTQTDNKIPADVIAPVTNDWTVRVIYGPHGAPDFFTKDDIKTIQSHTWKIHYNSSRTGIRLIGPKPDWARETGGEAGLHPSNIHDNAYAFGTVDFTGDMPVILGPDGPSLGGFVCPFTVISADLWKLGQLKAGDNLNFEVVDLATAKQIEIAQNQQIDKLENVNCEYQSAAISTPILDTLQTDDGEPGLVFRQAGDKFLLAEYGELVLDLTLRARVQALLEGLQAKNIKGILELTPGIRSLQIHYENLELEVTDLIASIKEIDLALGDTRQLSFESRIVHLPLSWNDKACQEAIDKYVQSVRKDAPWCPSNLEFIKRINGLESIEQVKDIVFNANYLVLGLGDVYLGAPVATPLDKCHRLVTTKYNPARTWTAENSVGIGGAYMCIYGMEGPGGYQFVGRTVQMWNRYRSNDVFNQPWLLRFFDQVKYYPVSHEELMQIREDFPLGKWQPKIEKATVSMPELIQQWKDNEADIETFTKQREQAFADEMAEWKRTGQLNYSFEADAEQKSEAIELADNQYLMEATAAGSVWKVNSEVNQKIGSGESMIVLESMKMEIDIAATEPAKIIKILVKEGQQVHAGQALMVLEEA</sequence>
<name>A0ABY7AKX9_9ALTE</name>
<dbReference type="NCBIfam" id="TIGR02712">
    <property type="entry name" value="urea_carbox"/>
    <property type="match status" value="1"/>
</dbReference>
<dbReference type="Gene3D" id="3.30.470.20">
    <property type="entry name" value="ATP-grasp fold, B domain"/>
    <property type="match status" value="1"/>
</dbReference>
<dbReference type="PANTHER" id="PTHR18866:SF128">
    <property type="entry name" value="UREA AMIDOLYASE"/>
    <property type="match status" value="1"/>
</dbReference>
<evidence type="ECO:0000313" key="11">
    <source>
        <dbReference type="EMBL" id="WAJ70184.1"/>
    </source>
</evidence>
<dbReference type="PROSITE" id="PS50968">
    <property type="entry name" value="BIOTINYL_LIPOYL"/>
    <property type="match status" value="1"/>
</dbReference>
<evidence type="ECO:0000256" key="1">
    <source>
        <dbReference type="ARBA" id="ARBA00001953"/>
    </source>
</evidence>
<keyword evidence="2 11" id="KW-0436">Ligase</keyword>
<dbReference type="Pfam" id="PF02626">
    <property type="entry name" value="CT_A_B"/>
    <property type="match status" value="1"/>
</dbReference>
<dbReference type="InterPro" id="IPR003778">
    <property type="entry name" value="CT_A_B"/>
</dbReference>
<dbReference type="InterPro" id="IPR005481">
    <property type="entry name" value="BC-like_N"/>
</dbReference>
<dbReference type="RefSeq" id="WP_268074488.1">
    <property type="nucleotide sequence ID" value="NZ_CP109965.1"/>
</dbReference>
<dbReference type="InterPro" id="IPR014084">
    <property type="entry name" value="Urea_COase"/>
</dbReference>
<dbReference type="InterPro" id="IPR029000">
    <property type="entry name" value="Cyclophilin-like_dom_sf"/>
</dbReference>
<dbReference type="CDD" id="cd06850">
    <property type="entry name" value="biotinyl_domain"/>
    <property type="match status" value="1"/>
</dbReference>
<evidence type="ECO:0000256" key="7">
    <source>
        <dbReference type="PROSITE-ProRule" id="PRU00409"/>
    </source>
</evidence>
<protein>
    <submittedName>
        <fullName evidence="11">Urea carboxylase</fullName>
        <ecNumber evidence="11">6.3.4.6</ecNumber>
    </submittedName>
</protein>